<accession>A0ABW0BJ47</accession>
<reference evidence="3" key="1">
    <citation type="journal article" date="2019" name="Int. J. Syst. Evol. Microbiol.">
        <title>The Global Catalogue of Microorganisms (GCM) 10K type strain sequencing project: providing services to taxonomists for standard genome sequencing and annotation.</title>
        <authorList>
            <consortium name="The Broad Institute Genomics Platform"/>
            <consortium name="The Broad Institute Genome Sequencing Center for Infectious Disease"/>
            <person name="Wu L."/>
            <person name="Ma J."/>
        </authorList>
    </citation>
    <scope>NUCLEOTIDE SEQUENCE [LARGE SCALE GENOMIC DNA]</scope>
    <source>
        <strain evidence="3">DFY41</strain>
    </source>
</reference>
<protein>
    <recommendedName>
        <fullName evidence="4">DUF732 domain-containing protein</fullName>
    </recommendedName>
</protein>
<evidence type="ECO:0000313" key="2">
    <source>
        <dbReference type="EMBL" id="MFC5177349.1"/>
    </source>
</evidence>
<keyword evidence="3" id="KW-1185">Reference proteome</keyword>
<keyword evidence="1" id="KW-0732">Signal</keyword>
<evidence type="ECO:0000256" key="1">
    <source>
        <dbReference type="SAM" id="SignalP"/>
    </source>
</evidence>
<sequence>MPHLARPALALAGLSTLAATALIAPAAPASAAPDTSCMRAGIAVLKDAGLLPTVAKSGLPLSLATSPEVGVTVRPGADISGVPDPVPLSVLLADHRAGDNSLFVYPWC</sequence>
<comment type="caution">
    <text evidence="2">The sequence shown here is derived from an EMBL/GenBank/DDBJ whole genome shotgun (WGS) entry which is preliminary data.</text>
</comment>
<evidence type="ECO:0000313" key="3">
    <source>
        <dbReference type="Proteomes" id="UP001596087"/>
    </source>
</evidence>
<evidence type="ECO:0008006" key="4">
    <source>
        <dbReference type="Google" id="ProtNLM"/>
    </source>
</evidence>
<dbReference type="RefSeq" id="WP_378590290.1">
    <property type="nucleotide sequence ID" value="NZ_JBHSKD010000011.1"/>
</dbReference>
<dbReference type="Proteomes" id="UP001596087">
    <property type="component" value="Unassembled WGS sequence"/>
</dbReference>
<dbReference type="EMBL" id="JBHSKD010000011">
    <property type="protein sequence ID" value="MFC5177349.1"/>
    <property type="molecule type" value="Genomic_DNA"/>
</dbReference>
<feature type="chain" id="PRO_5046831836" description="DUF732 domain-containing protein" evidence="1">
    <location>
        <begin position="32"/>
        <end position="108"/>
    </location>
</feature>
<gene>
    <name evidence="2" type="ORF">ACFPGP_11750</name>
</gene>
<organism evidence="2 3">
    <name type="scientific">Nocardioides taihuensis</name>
    <dbReference type="NCBI Taxonomy" id="1835606"/>
    <lineage>
        <taxon>Bacteria</taxon>
        <taxon>Bacillati</taxon>
        <taxon>Actinomycetota</taxon>
        <taxon>Actinomycetes</taxon>
        <taxon>Propionibacteriales</taxon>
        <taxon>Nocardioidaceae</taxon>
        <taxon>Nocardioides</taxon>
    </lineage>
</organism>
<feature type="signal peptide" evidence="1">
    <location>
        <begin position="1"/>
        <end position="31"/>
    </location>
</feature>
<name>A0ABW0BJ47_9ACTN</name>
<proteinExistence type="predicted"/>